<reference evidence="2" key="1">
    <citation type="journal article" date="2019" name="Int. J. Syst. Evol. Microbiol.">
        <title>The Global Catalogue of Microorganisms (GCM) 10K type strain sequencing project: providing services to taxonomists for standard genome sequencing and annotation.</title>
        <authorList>
            <consortium name="The Broad Institute Genomics Platform"/>
            <consortium name="The Broad Institute Genome Sequencing Center for Infectious Disease"/>
            <person name="Wu L."/>
            <person name="Ma J."/>
        </authorList>
    </citation>
    <scope>NUCLEOTIDE SEQUENCE [LARGE SCALE GENOMIC DNA]</scope>
    <source>
        <strain evidence="2">CCM 8980</strain>
    </source>
</reference>
<evidence type="ECO:0000313" key="2">
    <source>
        <dbReference type="Proteomes" id="UP001597196"/>
    </source>
</evidence>
<name>A0ABW4CJ76_9LACO</name>
<dbReference type="EMBL" id="JBHTOC010000009">
    <property type="protein sequence ID" value="MFD1430089.1"/>
    <property type="molecule type" value="Genomic_DNA"/>
</dbReference>
<dbReference type="Proteomes" id="UP001597196">
    <property type="component" value="Unassembled WGS sequence"/>
</dbReference>
<organism evidence="1 2">
    <name type="scientific">Lacticaseibacillus mingshuiensis</name>
    <dbReference type="NCBI Taxonomy" id="2799574"/>
    <lineage>
        <taxon>Bacteria</taxon>
        <taxon>Bacillati</taxon>
        <taxon>Bacillota</taxon>
        <taxon>Bacilli</taxon>
        <taxon>Lactobacillales</taxon>
        <taxon>Lactobacillaceae</taxon>
        <taxon>Lacticaseibacillus</taxon>
    </lineage>
</organism>
<comment type="caution">
    <text evidence="1">The sequence shown here is derived from an EMBL/GenBank/DDBJ whole genome shotgun (WGS) entry which is preliminary data.</text>
</comment>
<accession>A0ABW4CJ76</accession>
<evidence type="ECO:0000313" key="1">
    <source>
        <dbReference type="EMBL" id="MFD1430089.1"/>
    </source>
</evidence>
<gene>
    <name evidence="1" type="ORF">ACFQ4P_07495</name>
</gene>
<proteinExistence type="predicted"/>
<sequence>MAVIEESVEMWYRKKHPHIYKWTSNSSHFEDWDAEADVHRNYNQSEQ</sequence>
<evidence type="ECO:0008006" key="3">
    <source>
        <dbReference type="Google" id="ProtNLM"/>
    </source>
</evidence>
<keyword evidence="2" id="KW-1185">Reference proteome</keyword>
<protein>
    <recommendedName>
        <fullName evidence="3">Transposase</fullName>
    </recommendedName>
</protein>